<evidence type="ECO:0000256" key="1">
    <source>
        <dbReference type="SAM" id="Phobius"/>
    </source>
</evidence>
<dbReference type="GO" id="GO:0015628">
    <property type="term" value="P:protein secretion by the type II secretion system"/>
    <property type="evidence" value="ECO:0007669"/>
    <property type="project" value="TreeGrafter"/>
</dbReference>
<keyword evidence="1" id="KW-0812">Transmembrane</keyword>
<dbReference type="Gene3D" id="1.10.150.310">
    <property type="entry name" value="Tex RuvX-like domain-like"/>
    <property type="match status" value="1"/>
</dbReference>
<gene>
    <name evidence="2" type="ORF">SAMN05444277_101513</name>
</gene>
<dbReference type="Proteomes" id="UP000199031">
    <property type="component" value="Unassembled WGS sequence"/>
</dbReference>
<dbReference type="STRING" id="1465490.SAMN05444277_101513"/>
<dbReference type="EMBL" id="FOXQ01000001">
    <property type="protein sequence ID" value="SFP64138.1"/>
    <property type="molecule type" value="Genomic_DNA"/>
</dbReference>
<dbReference type="PANTHER" id="PTHR21180">
    <property type="entry name" value="ENDONUCLEASE/EXONUCLEASE/PHOSPHATASE FAMILY DOMAIN-CONTAINING PROTEIN 1"/>
    <property type="match status" value="1"/>
</dbReference>
<keyword evidence="1" id="KW-0472">Membrane</keyword>
<dbReference type="Gene3D" id="1.10.150.280">
    <property type="entry name" value="AF1531-like domain"/>
    <property type="match status" value="1"/>
</dbReference>
<dbReference type="PANTHER" id="PTHR21180:SF32">
    <property type="entry name" value="ENDONUCLEASE_EXONUCLEASE_PHOSPHATASE FAMILY DOMAIN-CONTAINING PROTEIN 1"/>
    <property type="match status" value="1"/>
</dbReference>
<feature type="transmembrane region" description="Helical" evidence="1">
    <location>
        <begin position="20"/>
        <end position="39"/>
    </location>
</feature>
<dbReference type="AlphaFoldDB" id="A0A1I5S025"/>
<protein>
    <submittedName>
        <fullName evidence="2">Helix-hairpin-helix motif-containing protein</fullName>
    </submittedName>
</protein>
<dbReference type="InterPro" id="IPR010994">
    <property type="entry name" value="RuvA_2-like"/>
</dbReference>
<dbReference type="GO" id="GO:0015627">
    <property type="term" value="C:type II protein secretion system complex"/>
    <property type="evidence" value="ECO:0007669"/>
    <property type="project" value="TreeGrafter"/>
</dbReference>
<evidence type="ECO:0000313" key="2">
    <source>
        <dbReference type="EMBL" id="SFP64138.1"/>
    </source>
</evidence>
<dbReference type="Pfam" id="PF12836">
    <property type="entry name" value="HHH_3"/>
    <property type="match status" value="2"/>
</dbReference>
<name>A0A1I5S025_9BACT</name>
<dbReference type="InterPro" id="IPR051675">
    <property type="entry name" value="Endo/Exo/Phosphatase_dom_1"/>
</dbReference>
<dbReference type="RefSeq" id="WP_090654171.1">
    <property type="nucleotide sequence ID" value="NZ_FOXQ01000001.1"/>
</dbReference>
<dbReference type="OrthoDB" id="981124at2"/>
<sequence>MKKNPLKEWFVFSRRDRNAAFILLGLLVIIIILPCFLPSKKLNIHVNTALQAELDKYRQENTQPFYAASYADTAGADSIQLKLFYFDPNTLSEDGFVRLGLSPKTAHTIINYRSKGGHFRKPEDLRKIYSLAKADADRIIPYVRIAPENKPTITSSGNSQPGEKPKPSYAFNQLKKTEINSASVEDWKAFPGIGDVLANRIVKFRTSMGGFKSVDQVAKTYGLSDSVFQVIKPYLYIKE</sequence>
<keyword evidence="3" id="KW-1185">Reference proteome</keyword>
<evidence type="ECO:0000313" key="3">
    <source>
        <dbReference type="Proteomes" id="UP000199031"/>
    </source>
</evidence>
<reference evidence="2 3" key="1">
    <citation type="submission" date="2016-10" db="EMBL/GenBank/DDBJ databases">
        <authorList>
            <person name="de Groot N.N."/>
        </authorList>
    </citation>
    <scope>NUCLEOTIDE SEQUENCE [LARGE SCALE GENOMIC DNA]</scope>
    <source>
        <strain evidence="2 3">DSM 28286</strain>
    </source>
</reference>
<organism evidence="2 3">
    <name type="scientific">Parafilimonas terrae</name>
    <dbReference type="NCBI Taxonomy" id="1465490"/>
    <lineage>
        <taxon>Bacteria</taxon>
        <taxon>Pseudomonadati</taxon>
        <taxon>Bacteroidota</taxon>
        <taxon>Chitinophagia</taxon>
        <taxon>Chitinophagales</taxon>
        <taxon>Chitinophagaceae</taxon>
        <taxon>Parafilimonas</taxon>
    </lineage>
</organism>
<dbReference type="SUPFAM" id="SSF47781">
    <property type="entry name" value="RuvA domain 2-like"/>
    <property type="match status" value="2"/>
</dbReference>
<keyword evidence="1" id="KW-1133">Transmembrane helix</keyword>
<proteinExistence type="predicted"/>
<accession>A0A1I5S025</accession>